<dbReference type="AlphaFoldDB" id="A0A2N0RBX1"/>
<reference evidence="2 3" key="2">
    <citation type="submission" date="2017-10" db="EMBL/GenBank/DDBJ databases">
        <title>Genome analyses suggest a sexual origin of heterokaryosis in a supposedly ancient asexual fungus.</title>
        <authorList>
            <person name="Corradi N."/>
            <person name="Sedzielewska K."/>
            <person name="Noel J."/>
            <person name="Charron P."/>
            <person name="Farinelli L."/>
            <person name="Marton T."/>
            <person name="Kruger M."/>
            <person name="Pelin A."/>
            <person name="Brachmann A."/>
            <person name="Corradi N."/>
        </authorList>
    </citation>
    <scope>NUCLEOTIDE SEQUENCE [LARGE SCALE GENOMIC DNA]</scope>
    <source>
        <strain evidence="2 3">A1</strain>
    </source>
</reference>
<keyword evidence="1" id="KW-1133">Transmembrane helix</keyword>
<evidence type="ECO:0000313" key="3">
    <source>
        <dbReference type="Proteomes" id="UP000232688"/>
    </source>
</evidence>
<dbReference type="Proteomes" id="UP000232688">
    <property type="component" value="Unassembled WGS sequence"/>
</dbReference>
<name>A0A2N0RBX1_9GLOM</name>
<comment type="caution">
    <text evidence="2">The sequence shown here is derived from an EMBL/GenBank/DDBJ whole genome shotgun (WGS) entry which is preliminary data.</text>
</comment>
<sequence length="145" mass="17163">MKCYNISIFSFSLGGSLGLLCDISWAGHMGKKIRVYDFEFNSFVLEIDEIPFLSLGIRRTEFNNLSFDISSMTWVIVRHWTRKFLIVAISSDYFKHVRILAAPGHCSSGLFWRARFHSQWAWMHERGNWNYIFSNLILLMKYFIF</sequence>
<dbReference type="VEuPathDB" id="FungiDB:RhiirFUN_012778"/>
<keyword evidence="1" id="KW-0472">Membrane</keyword>
<evidence type="ECO:0000256" key="1">
    <source>
        <dbReference type="SAM" id="Phobius"/>
    </source>
</evidence>
<evidence type="ECO:0000313" key="2">
    <source>
        <dbReference type="EMBL" id="PKC60806.1"/>
    </source>
</evidence>
<reference evidence="2 3" key="1">
    <citation type="submission" date="2017-10" db="EMBL/GenBank/DDBJ databases">
        <title>Extensive intraspecific genome diversity in a model arbuscular mycorrhizal fungus.</title>
        <authorList>
            <person name="Chen E.C.H."/>
            <person name="Morin E."/>
            <person name="Baudet D."/>
            <person name="Noel J."/>
            <person name="Ndikumana S."/>
            <person name="Charron P."/>
            <person name="St-Onge C."/>
            <person name="Giorgi J."/>
            <person name="Grigoriev I.V."/>
            <person name="Roux C."/>
            <person name="Martin F.M."/>
            <person name="Corradi N."/>
        </authorList>
    </citation>
    <scope>NUCLEOTIDE SEQUENCE [LARGE SCALE GENOMIC DNA]</scope>
    <source>
        <strain evidence="2 3">A1</strain>
    </source>
</reference>
<proteinExistence type="predicted"/>
<organism evidence="2 3">
    <name type="scientific">Rhizophagus irregularis</name>
    <dbReference type="NCBI Taxonomy" id="588596"/>
    <lineage>
        <taxon>Eukaryota</taxon>
        <taxon>Fungi</taxon>
        <taxon>Fungi incertae sedis</taxon>
        <taxon>Mucoromycota</taxon>
        <taxon>Glomeromycotina</taxon>
        <taxon>Glomeromycetes</taxon>
        <taxon>Glomerales</taxon>
        <taxon>Glomeraceae</taxon>
        <taxon>Rhizophagus</taxon>
    </lineage>
</organism>
<protein>
    <submittedName>
        <fullName evidence="2">Uncharacterized protein</fullName>
    </submittedName>
</protein>
<dbReference type="EMBL" id="LLXH01001086">
    <property type="protein sequence ID" value="PKC60806.1"/>
    <property type="molecule type" value="Genomic_DNA"/>
</dbReference>
<accession>A0A2N0RBX1</accession>
<keyword evidence="1" id="KW-0812">Transmembrane</keyword>
<gene>
    <name evidence="2" type="ORF">RhiirA1_539604</name>
</gene>
<feature type="transmembrane region" description="Helical" evidence="1">
    <location>
        <begin position="6"/>
        <end position="25"/>
    </location>
</feature>
<dbReference type="VEuPathDB" id="FungiDB:RhiirA1_539604"/>